<gene>
    <name evidence="2" type="primary">orf380</name>
</gene>
<feature type="region of interest" description="Disordered" evidence="1">
    <location>
        <begin position="337"/>
        <end position="363"/>
    </location>
</feature>
<name>A0A0B5H840_KLEFL</name>
<evidence type="ECO:0000256" key="1">
    <source>
        <dbReference type="SAM" id="MobiDB-lite"/>
    </source>
</evidence>
<evidence type="ECO:0000313" key="2">
    <source>
        <dbReference type="EMBL" id="AJF36705.1"/>
    </source>
</evidence>
<protein>
    <submittedName>
        <fullName evidence="2">Uncharacterized protein</fullName>
    </submittedName>
</protein>
<keyword evidence="2" id="KW-0496">Mitochondrion</keyword>
<geneLocation type="mitochondrion" evidence="2"/>
<organism evidence="2">
    <name type="scientific">Klebsormidium flaccidum</name>
    <name type="common">Filamentous green alga</name>
    <name type="synonym">Ulothrix flaccida</name>
    <dbReference type="NCBI Taxonomy" id="3175"/>
    <lineage>
        <taxon>Eukaryota</taxon>
        <taxon>Viridiplantae</taxon>
        <taxon>Streptophyta</taxon>
        <taxon>Klebsormidiophyceae</taxon>
        <taxon>Klebsormidiales</taxon>
        <taxon>Klebsormidiaceae</taxon>
        <taxon>Klebsormidium</taxon>
    </lineage>
</organism>
<accession>A0A0B5H840</accession>
<feature type="compositionally biased region" description="Basic residues" evidence="1">
    <location>
        <begin position="344"/>
        <end position="358"/>
    </location>
</feature>
<dbReference type="EMBL" id="KP165386">
    <property type="protein sequence ID" value="AJF36705.1"/>
    <property type="molecule type" value="Genomic_DNA"/>
</dbReference>
<reference evidence="2" key="1">
    <citation type="journal article" date="2014" name="Nucleic Acids Res.">
        <title>Widespread occurrence of organelle genome-encoded 5S rRNAs including permuted molecules.</title>
        <authorList>
            <person name="Valach M."/>
            <person name="Burger G."/>
            <person name="Gray M.W."/>
            <person name="Lang B.F."/>
        </authorList>
    </citation>
    <scope>NUCLEOTIDE SEQUENCE</scope>
    <source>
        <strain evidence="2">NIES-2285</strain>
    </source>
</reference>
<proteinExistence type="predicted"/>
<dbReference type="AlphaFoldDB" id="A0A0B5H840"/>
<sequence>MNIADLKSSDLHYCPIVRLHLCSDHDSLFTSLINAGLKSKLTNHFAKCEASDFKYTSLNNNNNILFKKTKQRVKQTKATTKSDKSAPVQVNTVYKLKEGVRSFQELLQLDESFLPNILKGFELGLWKVFRIHLCIDLKENIMPYVSQSIKTGQYSSFGRHPYGYGWLDGERVRLCVGRNSRIFKEFKGQALTLDIICFGDEEKSSEIAVFYNKEKEYKVNPNPMCLAKNKKSRVEVRIYPRCTKTNKIAISILTSFLKNTDGSERRVSSFVEVLCRCVQFTTKNCPWKFIKSENIAPWWRTLLQRFMDRRERLEFCNKTHRFQFQPQSQCLPDFFSDASDVKNRGGRPKGSKDKRPRKPASGLKKCQNSFVLSKKQEKAS</sequence>